<feature type="region of interest" description="Disordered" evidence="1">
    <location>
        <begin position="86"/>
        <end position="110"/>
    </location>
</feature>
<sequence>MKQLILRYWMGIISEYEKKHEIDHYEAMKEQLLYDLSIIDDKIKMAKEELAKIFNTNNVQNSGNEIHTNSGTISDLVLSTQNSQDKINASNNNTNKLGKLDNFGTSNSHYDKERMSTLTRDDINELGENQDDNVLQGIGTSSTSQADESINTSTQDDDSYNASNNTRINLGKEKMYSHARENTSNNAIVDL</sequence>
<proteinExistence type="predicted"/>
<evidence type="ECO:0000256" key="1">
    <source>
        <dbReference type="SAM" id="MobiDB-lite"/>
    </source>
</evidence>
<gene>
    <name evidence="2" type="ORF">GMARGA_LOCUS31930</name>
</gene>
<protein>
    <submittedName>
        <fullName evidence="2">27535_t:CDS:1</fullName>
    </submittedName>
</protein>
<accession>A0ABN7WK11</accession>
<organism evidence="2 3">
    <name type="scientific">Gigaspora margarita</name>
    <dbReference type="NCBI Taxonomy" id="4874"/>
    <lineage>
        <taxon>Eukaryota</taxon>
        <taxon>Fungi</taxon>
        <taxon>Fungi incertae sedis</taxon>
        <taxon>Mucoromycota</taxon>
        <taxon>Glomeromycotina</taxon>
        <taxon>Glomeromycetes</taxon>
        <taxon>Diversisporales</taxon>
        <taxon>Gigasporaceae</taxon>
        <taxon>Gigaspora</taxon>
    </lineage>
</organism>
<keyword evidence="3" id="KW-1185">Reference proteome</keyword>
<name>A0ABN7WK11_GIGMA</name>
<feature type="compositionally biased region" description="Basic and acidic residues" evidence="1">
    <location>
        <begin position="170"/>
        <end position="181"/>
    </location>
</feature>
<feature type="non-terminal residue" evidence="2">
    <location>
        <position position="1"/>
    </location>
</feature>
<feature type="compositionally biased region" description="Polar residues" evidence="1">
    <location>
        <begin position="86"/>
        <end position="96"/>
    </location>
</feature>
<reference evidence="2 3" key="1">
    <citation type="submission" date="2021-06" db="EMBL/GenBank/DDBJ databases">
        <authorList>
            <person name="Kallberg Y."/>
            <person name="Tangrot J."/>
            <person name="Rosling A."/>
        </authorList>
    </citation>
    <scope>NUCLEOTIDE SEQUENCE [LARGE SCALE GENOMIC DNA]</scope>
    <source>
        <strain evidence="2 3">120-4 pot B 10/14</strain>
    </source>
</reference>
<evidence type="ECO:0000313" key="3">
    <source>
        <dbReference type="Proteomes" id="UP000789901"/>
    </source>
</evidence>
<comment type="caution">
    <text evidence="2">The sequence shown here is derived from an EMBL/GenBank/DDBJ whole genome shotgun (WGS) entry which is preliminary data.</text>
</comment>
<feature type="region of interest" description="Disordered" evidence="1">
    <location>
        <begin position="128"/>
        <end position="191"/>
    </location>
</feature>
<feature type="compositionally biased region" description="Polar residues" evidence="1">
    <location>
        <begin position="138"/>
        <end position="168"/>
    </location>
</feature>
<feature type="compositionally biased region" description="Polar residues" evidence="1">
    <location>
        <begin position="182"/>
        <end position="191"/>
    </location>
</feature>
<evidence type="ECO:0000313" key="2">
    <source>
        <dbReference type="EMBL" id="CAG8834193.1"/>
    </source>
</evidence>
<dbReference type="Proteomes" id="UP000789901">
    <property type="component" value="Unassembled WGS sequence"/>
</dbReference>
<feature type="non-terminal residue" evidence="2">
    <location>
        <position position="191"/>
    </location>
</feature>
<dbReference type="EMBL" id="CAJVQB010048841">
    <property type="protein sequence ID" value="CAG8834193.1"/>
    <property type="molecule type" value="Genomic_DNA"/>
</dbReference>